<proteinExistence type="predicted"/>
<dbReference type="Proteomes" id="UP000095287">
    <property type="component" value="Unplaced"/>
</dbReference>
<dbReference type="AlphaFoldDB" id="A0A1I7YV28"/>
<organism evidence="2 3">
    <name type="scientific">Steinernema glaseri</name>
    <dbReference type="NCBI Taxonomy" id="37863"/>
    <lineage>
        <taxon>Eukaryota</taxon>
        <taxon>Metazoa</taxon>
        <taxon>Ecdysozoa</taxon>
        <taxon>Nematoda</taxon>
        <taxon>Chromadorea</taxon>
        <taxon>Rhabditida</taxon>
        <taxon>Tylenchina</taxon>
        <taxon>Panagrolaimomorpha</taxon>
        <taxon>Strongyloidoidea</taxon>
        <taxon>Steinernematidae</taxon>
        <taxon>Steinernema</taxon>
    </lineage>
</organism>
<sequence length="183" mass="20813">MQGVGRLTMPGNQSLGASLNLRMSYPLIVLFFVFAALAVTEGRHHAHHKNRVDEPIVISVDDIESKKSSAKIVPFFETVDDQKEYVSYDEEGKPYMLCASRKLDKKETKRCYLPSDKPVYDMGLACYTLWQGNTVVQDCWVNQMISLTQCQKRRCTAPESPMGIQFCCCFGHECNDNYGIEEH</sequence>
<keyword evidence="2" id="KW-1185">Reference proteome</keyword>
<keyword evidence="1" id="KW-0812">Transmembrane</keyword>
<dbReference type="WBParaSite" id="L893_g19994.t1">
    <property type="protein sequence ID" value="L893_g19994.t1"/>
    <property type="gene ID" value="L893_g19994"/>
</dbReference>
<accession>A0A1I7YV28</accession>
<reference evidence="3" key="1">
    <citation type="submission" date="2016-11" db="UniProtKB">
        <authorList>
            <consortium name="WormBaseParasite"/>
        </authorList>
    </citation>
    <scope>IDENTIFICATION</scope>
</reference>
<protein>
    <submittedName>
        <fullName evidence="3">Activin_recp domain-containing protein</fullName>
    </submittedName>
</protein>
<keyword evidence="1" id="KW-0472">Membrane</keyword>
<dbReference type="CDD" id="cd23533">
    <property type="entry name" value="TFP_LU_ECD_BMPR2_like"/>
    <property type="match status" value="1"/>
</dbReference>
<feature type="transmembrane region" description="Helical" evidence="1">
    <location>
        <begin position="23"/>
        <end position="40"/>
    </location>
</feature>
<evidence type="ECO:0000313" key="2">
    <source>
        <dbReference type="Proteomes" id="UP000095287"/>
    </source>
</evidence>
<dbReference type="SUPFAM" id="SSF57302">
    <property type="entry name" value="Snake toxin-like"/>
    <property type="match status" value="1"/>
</dbReference>
<name>A0A1I7YV28_9BILA</name>
<keyword evidence="1" id="KW-1133">Transmembrane helix</keyword>
<dbReference type="Gene3D" id="2.10.60.10">
    <property type="entry name" value="CD59"/>
    <property type="match status" value="1"/>
</dbReference>
<evidence type="ECO:0000313" key="3">
    <source>
        <dbReference type="WBParaSite" id="L893_g19994.t1"/>
    </source>
</evidence>
<evidence type="ECO:0000256" key="1">
    <source>
        <dbReference type="SAM" id="Phobius"/>
    </source>
</evidence>
<dbReference type="InterPro" id="IPR045860">
    <property type="entry name" value="Snake_toxin-like_sf"/>
</dbReference>